<feature type="transmembrane region" description="Helical" evidence="8">
    <location>
        <begin position="190"/>
        <end position="217"/>
    </location>
</feature>
<dbReference type="Proteomes" id="UP001054801">
    <property type="component" value="Chromosome"/>
</dbReference>
<dbReference type="PANTHER" id="PTHR30269:SF0">
    <property type="entry name" value="MEMBRANE TRANSPORTER PROTEIN YFCA-RELATED"/>
    <property type="match status" value="1"/>
</dbReference>
<reference evidence="9" key="1">
    <citation type="journal article" date="2022" name="Microorganisms">
        <title>Two New Species of Filamentous Sulfur Bacteria of the Genus Thiothrix, Thiothrix winogradskyi sp. nov. and 'Candidatus Thiothrix sulfatifontis' sp. nov.</title>
        <authorList>
            <person name="Ravin N.V."/>
            <person name="Rossetti S."/>
            <person name="Beletsky A.V."/>
            <person name="Kadnikov V.V."/>
            <person name="Rudenko T.S."/>
            <person name="Smolyakov D.D."/>
            <person name="Moskvitina M.I."/>
            <person name="Gureeva M.V."/>
            <person name="Mardanov A.V."/>
            <person name="Grabovich M.Y."/>
        </authorList>
    </citation>
    <scope>NUCLEOTIDE SEQUENCE</scope>
    <source>
        <strain evidence="9">CT3</strain>
    </source>
</reference>
<keyword evidence="10" id="KW-1185">Reference proteome</keyword>
<feature type="transmembrane region" description="Helical" evidence="8">
    <location>
        <begin position="77"/>
        <end position="93"/>
    </location>
</feature>
<keyword evidence="3" id="KW-0813">Transport</keyword>
<dbReference type="InterPro" id="IPR052017">
    <property type="entry name" value="TSUP"/>
</dbReference>
<evidence type="ECO:0000313" key="10">
    <source>
        <dbReference type="Proteomes" id="UP001054801"/>
    </source>
</evidence>
<comment type="similarity">
    <text evidence="2 8">Belongs to the 4-toluene sulfonate uptake permease (TSUP) (TC 2.A.102) family.</text>
</comment>
<gene>
    <name evidence="9" type="ORF">L2Y54_19830</name>
</gene>
<accession>A0ABY3SYA2</accession>
<organism evidence="9 10">
    <name type="scientific">Thiothrix winogradskyi</name>
    <dbReference type="NCBI Taxonomy" id="96472"/>
    <lineage>
        <taxon>Bacteria</taxon>
        <taxon>Pseudomonadati</taxon>
        <taxon>Pseudomonadota</taxon>
        <taxon>Gammaproteobacteria</taxon>
        <taxon>Thiotrichales</taxon>
        <taxon>Thiotrichaceae</taxon>
        <taxon>Thiothrix</taxon>
    </lineage>
</organism>
<evidence type="ECO:0000313" key="9">
    <source>
        <dbReference type="EMBL" id="UJS24154.1"/>
    </source>
</evidence>
<comment type="subcellular location">
    <subcellularLocation>
        <location evidence="1 8">Cell membrane</location>
        <topology evidence="1 8">Multi-pass membrane protein</topology>
    </subcellularLocation>
</comment>
<evidence type="ECO:0000256" key="3">
    <source>
        <dbReference type="ARBA" id="ARBA00022448"/>
    </source>
</evidence>
<evidence type="ECO:0000256" key="1">
    <source>
        <dbReference type="ARBA" id="ARBA00004651"/>
    </source>
</evidence>
<name>A0ABY3SYA2_9GAMM</name>
<dbReference type="Pfam" id="PF01925">
    <property type="entry name" value="TauE"/>
    <property type="match status" value="1"/>
</dbReference>
<evidence type="ECO:0000256" key="6">
    <source>
        <dbReference type="ARBA" id="ARBA00022989"/>
    </source>
</evidence>
<evidence type="ECO:0000256" key="2">
    <source>
        <dbReference type="ARBA" id="ARBA00009142"/>
    </source>
</evidence>
<feature type="transmembrane region" description="Helical" evidence="8">
    <location>
        <begin position="100"/>
        <end position="118"/>
    </location>
</feature>
<evidence type="ECO:0000256" key="5">
    <source>
        <dbReference type="ARBA" id="ARBA00022692"/>
    </source>
</evidence>
<feature type="transmembrane region" description="Helical" evidence="8">
    <location>
        <begin position="229"/>
        <end position="247"/>
    </location>
</feature>
<evidence type="ECO:0000256" key="4">
    <source>
        <dbReference type="ARBA" id="ARBA00022475"/>
    </source>
</evidence>
<dbReference type="InterPro" id="IPR002781">
    <property type="entry name" value="TM_pro_TauE-like"/>
</dbReference>
<feature type="transmembrane region" description="Helical" evidence="8">
    <location>
        <begin position="150"/>
        <end position="169"/>
    </location>
</feature>
<sequence length="248" mass="26192">MRNVELLLALFVIALIAGWVDSIGGGGGLICIPALLWAGFTPLETLATNKLQASFGSSTAALNYTRHGLVDVKGQKLAIALTFLGSVCGTLLVQQLDASLLETAIPVLLMVFALYFLFSPKISDIDRHQVISPKTFAVTVGFGAGFYDGFFGPGAGTFFTMGYVALLGFGLPKATGNTKLLNFTSNIASLLFFALSGHIVWLVGLVMGIGQVIGSYIGSHMAVKHGTRLIRPVLVTVSLLVSLKLLLD</sequence>
<dbReference type="PANTHER" id="PTHR30269">
    <property type="entry name" value="TRANSMEMBRANE PROTEIN YFCA"/>
    <property type="match status" value="1"/>
</dbReference>
<dbReference type="EMBL" id="CP091244">
    <property type="protein sequence ID" value="UJS24154.1"/>
    <property type="molecule type" value="Genomic_DNA"/>
</dbReference>
<keyword evidence="5 8" id="KW-0812">Transmembrane</keyword>
<dbReference type="RefSeq" id="WP_236498473.1">
    <property type="nucleotide sequence ID" value="NZ_CP091244.1"/>
</dbReference>
<keyword evidence="4 8" id="KW-1003">Cell membrane</keyword>
<keyword evidence="6 8" id="KW-1133">Transmembrane helix</keyword>
<evidence type="ECO:0000256" key="7">
    <source>
        <dbReference type="ARBA" id="ARBA00023136"/>
    </source>
</evidence>
<proteinExistence type="inferred from homology"/>
<keyword evidence="7 8" id="KW-0472">Membrane</keyword>
<evidence type="ECO:0000256" key="8">
    <source>
        <dbReference type="RuleBase" id="RU363041"/>
    </source>
</evidence>
<protein>
    <recommendedName>
        <fullName evidence="8">Probable membrane transporter protein</fullName>
    </recommendedName>
</protein>